<name>A0A8C4QP78_EPTBU</name>
<evidence type="ECO:0000259" key="3">
    <source>
        <dbReference type="PROSITE" id="PS50035"/>
    </source>
</evidence>
<feature type="domain" description="PLD phosphodiesterase" evidence="3">
    <location>
        <begin position="448"/>
        <end position="474"/>
    </location>
</feature>
<keyword evidence="2" id="KW-1133">Transmembrane helix</keyword>
<evidence type="ECO:0000313" key="5">
    <source>
        <dbReference type="Proteomes" id="UP000694388"/>
    </source>
</evidence>
<dbReference type="PROSITE" id="PS50035">
    <property type="entry name" value="PLD"/>
    <property type="match status" value="2"/>
</dbReference>
<evidence type="ECO:0000313" key="4">
    <source>
        <dbReference type="Ensembl" id="ENSEBUP00000018262.1"/>
    </source>
</evidence>
<dbReference type="SMART" id="SM00155">
    <property type="entry name" value="PLDc"/>
    <property type="match status" value="2"/>
</dbReference>
<dbReference type="AlphaFoldDB" id="A0A8C4QP78"/>
<protein>
    <submittedName>
        <fullName evidence="4">Phospholipase D family, member 7</fullName>
    </submittedName>
</protein>
<feature type="transmembrane region" description="Helical" evidence="2">
    <location>
        <begin position="37"/>
        <end position="62"/>
    </location>
</feature>
<proteinExistence type="inferred from homology"/>
<keyword evidence="2" id="KW-0812">Transmembrane</keyword>
<dbReference type="Pfam" id="PF13918">
    <property type="entry name" value="PLDc_3"/>
    <property type="match status" value="1"/>
</dbReference>
<dbReference type="SUPFAM" id="SSF56024">
    <property type="entry name" value="Phospholipase D/nuclease"/>
    <property type="match status" value="2"/>
</dbReference>
<reference evidence="4" key="1">
    <citation type="submission" date="2025-08" db="UniProtKB">
        <authorList>
            <consortium name="Ensembl"/>
        </authorList>
    </citation>
    <scope>IDENTIFICATION</scope>
</reference>
<dbReference type="Gene3D" id="3.30.870.10">
    <property type="entry name" value="Endonuclease Chain A"/>
    <property type="match status" value="2"/>
</dbReference>
<sequence length="530" mass="59203">MSKIDRMSQALLASWGQKGECAEQVPLLKRNDQRSMLLHTMMYTACVLVLCLASACAIIYIMDREPSGVKHSVNVCNDPCSVVLLESIPEGLHYPAPSPEHNSIFQTWLELLGSAKTSLDVASFYWTLRDSDLGLNFTSAWQGKQVFDKFLSLPSKGVAIQIATDGSKNSRKRSKKDVQDLENKGKSTRFTMYIHNPLDLGVAYTNLGICSLCVSGHLRAGATVRAVDFDKLTTGVLHTKMWVVDLKHIYVGSANMDWRSLTQVKELGVVLYNCSCLARDVQKVFLEYWWLGQPGATIPKPWPEKFSTNINQENPLHVNLNGTPSTLFFTSSPHQLCPSGRTEDLTAIVTTINNANEFVYIAVMDYVAASLYGAHHKFWPMIDDALRHAALDRNVEVKLLTSCWPHTNLASFFFLQSLQALDGIFGHAHINTKFFITPASKEQQKIPYARVNHNKYMVTDKAAYIGTSNWSKDYFTNTAGVALVINQTASLGQGLTVQEQMRAVFLRDWNSPFTVAPSTLADLQRVCRHP</sequence>
<dbReference type="PANTHER" id="PTHR10185:SF17">
    <property type="entry name" value="GM01519P-RELATED"/>
    <property type="match status" value="1"/>
</dbReference>
<evidence type="ECO:0000256" key="2">
    <source>
        <dbReference type="SAM" id="Phobius"/>
    </source>
</evidence>
<dbReference type="Pfam" id="PF00614">
    <property type="entry name" value="PLDc"/>
    <property type="match status" value="1"/>
</dbReference>
<dbReference type="Proteomes" id="UP000694388">
    <property type="component" value="Unplaced"/>
</dbReference>
<dbReference type="Ensembl" id="ENSEBUT00000018838.1">
    <property type="protein sequence ID" value="ENSEBUP00000018262.1"/>
    <property type="gene ID" value="ENSEBUG00000011402.1"/>
</dbReference>
<dbReference type="PANTHER" id="PTHR10185">
    <property type="entry name" value="PHOSPHOLIPASE D - RELATED"/>
    <property type="match status" value="1"/>
</dbReference>
<accession>A0A8C4QP78</accession>
<comment type="similarity">
    <text evidence="1">Belongs to the phospholipase D family.</text>
</comment>
<dbReference type="InterPro" id="IPR032803">
    <property type="entry name" value="PLDc_3"/>
</dbReference>
<dbReference type="InterPro" id="IPR050874">
    <property type="entry name" value="Diverse_PLD-related"/>
</dbReference>
<keyword evidence="2" id="KW-0472">Membrane</keyword>
<dbReference type="InterPro" id="IPR001736">
    <property type="entry name" value="PLipase_D/transphosphatidylase"/>
</dbReference>
<feature type="domain" description="PLD phosphodiesterase" evidence="3">
    <location>
        <begin position="233"/>
        <end position="260"/>
    </location>
</feature>
<dbReference type="GeneTree" id="ENSGT00950000183059"/>
<dbReference type="GO" id="GO:0003824">
    <property type="term" value="F:catalytic activity"/>
    <property type="evidence" value="ECO:0007669"/>
    <property type="project" value="InterPro"/>
</dbReference>
<reference evidence="4" key="2">
    <citation type="submission" date="2025-09" db="UniProtKB">
        <authorList>
            <consortium name="Ensembl"/>
        </authorList>
    </citation>
    <scope>IDENTIFICATION</scope>
</reference>
<organism evidence="4 5">
    <name type="scientific">Eptatretus burgeri</name>
    <name type="common">Inshore hagfish</name>
    <dbReference type="NCBI Taxonomy" id="7764"/>
    <lineage>
        <taxon>Eukaryota</taxon>
        <taxon>Metazoa</taxon>
        <taxon>Chordata</taxon>
        <taxon>Craniata</taxon>
        <taxon>Vertebrata</taxon>
        <taxon>Cyclostomata</taxon>
        <taxon>Myxini</taxon>
        <taxon>Myxiniformes</taxon>
        <taxon>Myxinidae</taxon>
        <taxon>Eptatretinae</taxon>
        <taxon>Eptatretus</taxon>
    </lineage>
</organism>
<keyword evidence="5" id="KW-1185">Reference proteome</keyword>
<evidence type="ECO:0000256" key="1">
    <source>
        <dbReference type="ARBA" id="ARBA00008664"/>
    </source>
</evidence>